<evidence type="ECO:0000256" key="3">
    <source>
        <dbReference type="ARBA" id="ARBA00023015"/>
    </source>
</evidence>
<feature type="compositionally biased region" description="Polar residues" evidence="8">
    <location>
        <begin position="884"/>
        <end position="896"/>
    </location>
</feature>
<dbReference type="PRINTS" id="PR00053">
    <property type="entry name" value="FORKHEAD"/>
</dbReference>
<evidence type="ECO:0000256" key="7">
    <source>
        <dbReference type="PROSITE-ProRule" id="PRU00089"/>
    </source>
</evidence>
<evidence type="ECO:0000256" key="4">
    <source>
        <dbReference type="ARBA" id="ARBA00023125"/>
    </source>
</evidence>
<feature type="compositionally biased region" description="Low complexity" evidence="8">
    <location>
        <begin position="638"/>
        <end position="666"/>
    </location>
</feature>
<evidence type="ECO:0000256" key="6">
    <source>
        <dbReference type="ARBA" id="ARBA00023242"/>
    </source>
</evidence>
<keyword evidence="3" id="KW-0805">Transcription regulation</keyword>
<accession>A0A6I9W593</accession>
<dbReference type="Pfam" id="PF00250">
    <property type="entry name" value="Forkhead"/>
    <property type="match status" value="1"/>
</dbReference>
<feature type="compositionally biased region" description="Low complexity" evidence="8">
    <location>
        <begin position="392"/>
        <end position="415"/>
    </location>
</feature>
<dbReference type="GeneID" id="105232156"/>
<dbReference type="CDD" id="cd20031">
    <property type="entry name" value="FH_FOXN2-like"/>
    <property type="match status" value="1"/>
</dbReference>
<dbReference type="InterPro" id="IPR018122">
    <property type="entry name" value="TF_fork_head_CS_1"/>
</dbReference>
<evidence type="ECO:0000256" key="5">
    <source>
        <dbReference type="ARBA" id="ARBA00023163"/>
    </source>
</evidence>
<dbReference type="Proteomes" id="UP001652620">
    <property type="component" value="Chromosome 4"/>
</dbReference>
<feature type="compositionally biased region" description="Low complexity" evidence="8">
    <location>
        <begin position="725"/>
        <end position="748"/>
    </location>
</feature>
<feature type="region of interest" description="Disordered" evidence="8">
    <location>
        <begin position="389"/>
        <end position="415"/>
    </location>
</feature>
<evidence type="ECO:0000313" key="11">
    <source>
        <dbReference type="RefSeq" id="XP_011212072.2"/>
    </source>
</evidence>
<dbReference type="PROSITE" id="PS00658">
    <property type="entry name" value="FORK_HEAD_2"/>
    <property type="match status" value="1"/>
</dbReference>
<feature type="compositionally biased region" description="Polar residues" evidence="8">
    <location>
        <begin position="859"/>
        <end position="876"/>
    </location>
</feature>
<feature type="compositionally biased region" description="Low complexity" evidence="8">
    <location>
        <begin position="897"/>
        <end position="928"/>
    </location>
</feature>
<feature type="region of interest" description="Disordered" evidence="8">
    <location>
        <begin position="638"/>
        <end position="670"/>
    </location>
</feature>
<dbReference type="PROSITE" id="PS50039">
    <property type="entry name" value="FORK_HEAD_3"/>
    <property type="match status" value="1"/>
</dbReference>
<organism evidence="10 11">
    <name type="scientific">Bactrocera dorsalis</name>
    <name type="common">Oriental fruit fly</name>
    <name type="synonym">Dacus dorsalis</name>
    <dbReference type="NCBI Taxonomy" id="27457"/>
    <lineage>
        <taxon>Eukaryota</taxon>
        <taxon>Metazoa</taxon>
        <taxon>Ecdysozoa</taxon>
        <taxon>Arthropoda</taxon>
        <taxon>Hexapoda</taxon>
        <taxon>Insecta</taxon>
        <taxon>Pterygota</taxon>
        <taxon>Neoptera</taxon>
        <taxon>Endopterygota</taxon>
        <taxon>Diptera</taxon>
        <taxon>Brachycera</taxon>
        <taxon>Muscomorpha</taxon>
        <taxon>Tephritoidea</taxon>
        <taxon>Tephritidae</taxon>
        <taxon>Bactrocera</taxon>
        <taxon>Bactrocera</taxon>
    </lineage>
</organism>
<dbReference type="InterPro" id="IPR036388">
    <property type="entry name" value="WH-like_DNA-bd_sf"/>
</dbReference>
<dbReference type="PROSITE" id="PS00657">
    <property type="entry name" value="FORK_HEAD_1"/>
    <property type="match status" value="1"/>
</dbReference>
<dbReference type="InterPro" id="IPR030456">
    <property type="entry name" value="TF_fork_head_CS_2"/>
</dbReference>
<dbReference type="GO" id="GO:0005634">
    <property type="term" value="C:nucleus"/>
    <property type="evidence" value="ECO:0007669"/>
    <property type="project" value="UniProtKB-SubCell"/>
</dbReference>
<dbReference type="RefSeq" id="XP_011212072.2">
    <property type="nucleotide sequence ID" value="XM_011213770.4"/>
</dbReference>
<evidence type="ECO:0000256" key="8">
    <source>
        <dbReference type="SAM" id="MobiDB-lite"/>
    </source>
</evidence>
<feature type="compositionally biased region" description="Polar residues" evidence="8">
    <location>
        <begin position="1332"/>
        <end position="1344"/>
    </location>
</feature>
<dbReference type="PANTHER" id="PTHR13962">
    <property type="entry name" value="FORKHEAD BOX PROTEIN N3-LIKE PROTEIN-RELATED"/>
    <property type="match status" value="1"/>
</dbReference>
<feature type="compositionally biased region" description="Low complexity" evidence="8">
    <location>
        <begin position="1132"/>
        <end position="1158"/>
    </location>
</feature>
<dbReference type="SUPFAM" id="SSF46785">
    <property type="entry name" value="Winged helix' DNA-binding domain"/>
    <property type="match status" value="1"/>
</dbReference>
<keyword evidence="6 7" id="KW-0539">Nucleus</keyword>
<sequence length="1450" mass="150046">MKLQQIQNLNTATGSGSGAYKMADLTKKMSPDNPTQILTTHDLTSLRTLQRVINTNNNNTAVDDNVNYNSHGHNNNNTTRNHNFNLSHNSNIITNGIHNHHNNSNGNASGGNLVFSTIPLDGHALFIQPSHLLPANAAASLTSKGLQQATQTRGLVTAATNGLRTVNSINHSNISPAVSNATTFISSSSNSSSNNNNNSNNSLNSFLAKATILSANLSNGKAGGKIFSTGGTTFSSNTNNMPTTSKYVLLQPNGNGQFTTYEGPTPAAAAAAAANGNVAAPSVGNIVLLATEPMDLNGSAAVSGDATAVGRVIATTTSVTGDNDEELRSLAWLNDSNLIKGIVTTSAAGGAAGANVKRGGAANSGNICIVSASNAHELIEELPHHVGSEEVTTTTPSGNVSTTSAGISNNTNNNNNITTPTELKASTQITALSVGDLQQLKRFGNIITTGTPITLLPQHDGTAAAAGGRKDEPAHIFGNISGISATTTVHMGPSGTTTVVEYKSNGNIPTLQPRQLLSAAGVGNVSSGTTITPTNLSSSSNSSANNNSNNINSSNYVPSSPSSTHSTHSIVASTPASAAASNPAALSVSYSTAPSTQLSVAGANNGTTVLSLSKQLTTLPGGVVTVTNGNGTTNTIYQGQQQQQQKQQTVASNNNTSSGSSTSSTTHHPHKKYLREKMNVLDHGGGGSSSGGGGGVIANTTANNVNSTNGAVNATTSNITVVASPASSSSSFSSSVSVSSSSSSTAAVNGGNSPVSKSFYAGAANNSHNTSAVNGSSSSSSGAINYSSTANTTPTVVLGSVSAVATNSVHTITSSPVAAGVPPTYAIMQYQSVASSPSMSSPEPNNSKEMYPLIAPQLQQQRNSMRSPTSYSSYDNDSLKDFEISTNGSSGLSRNNTSTPQHQMHQSTQSQQLSSSGSSASSKNSHNGSTGGGGGSNSNGAVTPQKQKHPNNVPYDPFVHTHNKPPYSFSSLIFMAIEGSNEKALPVKEIYTWIMQHFPYFKTAPAGWKNSVRHNLSLNKSFVKVEKAPNMGKGSLWRVEPQQRQNLIQALNRSPFFPNSAVDKSASLKSPGGNDSLVGYDTVDSVGSSGGGACSPAPKSNINPRIDPRLYPKLSKVIGGQDVPDEDTPSDYSTTNHNNNLNNHNSNSNNKYNTYNSSPVQQNGVSGGGTSILGAFSSYESIERLARDCGADSIDDVNAATAMLALKHGPKVFAETFQNGAPVITSSPSEDHTYSAGGGAGGGAGANSGSTTPVANGNMAPLALNGNTQYAVNGAQQQQNGCNGDNQSNYTSSDAAYESSEDNNNITPEELEDQRRQREGVDALLSLSRSSVVESPTKRPSSTSVEEEHLTACLENNKVNNNNNSHFTNGNGKMALLTSAVAYSQQQQHHLYEDSSSFHSPSYYGTAHSGPHQLHHHLGLGGGSAQRKIKPLRSLRTKIKRKAPWMSKAR</sequence>
<feature type="region of interest" description="Disordered" evidence="8">
    <location>
        <begin position="725"/>
        <end position="751"/>
    </location>
</feature>
<dbReference type="InParanoid" id="A0A6I9W593"/>
<dbReference type="InterPro" id="IPR036390">
    <property type="entry name" value="WH_DNA-bd_sf"/>
</dbReference>
<feature type="region of interest" description="Disordered" evidence="8">
    <location>
        <begin position="531"/>
        <end position="569"/>
    </location>
</feature>
<feature type="region of interest" description="Disordered" evidence="8">
    <location>
        <begin position="1277"/>
        <end position="1347"/>
    </location>
</feature>
<dbReference type="PANTHER" id="PTHR13962:SF22">
    <property type="entry name" value="FORKHEAD BOX PROTEIN N3-LIKE PROTEIN"/>
    <property type="match status" value="1"/>
</dbReference>
<dbReference type="GO" id="GO:0003700">
    <property type="term" value="F:DNA-binding transcription factor activity"/>
    <property type="evidence" value="ECO:0007669"/>
    <property type="project" value="InterPro"/>
</dbReference>
<feature type="compositionally biased region" description="Gly residues" evidence="8">
    <location>
        <begin position="1236"/>
        <end position="1246"/>
    </location>
</feature>
<keyword evidence="5" id="KW-0804">Transcription</keyword>
<dbReference type="OrthoDB" id="5954824at2759"/>
<dbReference type="FunCoup" id="A0A6I9W593">
    <property type="interactions" value="12"/>
</dbReference>
<feature type="domain" description="Fork-head" evidence="9">
    <location>
        <begin position="964"/>
        <end position="1049"/>
    </location>
</feature>
<dbReference type="KEGG" id="bdr:105232156"/>
<feature type="DNA-binding region" description="Fork-head" evidence="7">
    <location>
        <begin position="964"/>
        <end position="1049"/>
    </location>
</feature>
<protein>
    <recommendedName>
        <fullName evidence="9">Fork-head domain-containing protein</fullName>
    </recommendedName>
</protein>
<feature type="region of interest" description="Disordered" evidence="8">
    <location>
        <begin position="1088"/>
        <end position="1166"/>
    </location>
</feature>
<evidence type="ECO:0000256" key="1">
    <source>
        <dbReference type="ARBA" id="ARBA00004123"/>
    </source>
</evidence>
<gene>
    <name evidence="11" type="primary">LOC105232156</name>
</gene>
<dbReference type="Gene3D" id="1.10.10.10">
    <property type="entry name" value="Winged helix-like DNA-binding domain superfamily/Winged helix DNA-binding domain"/>
    <property type="match status" value="1"/>
</dbReference>
<dbReference type="GO" id="GO:0000987">
    <property type="term" value="F:cis-regulatory region sequence-specific DNA binding"/>
    <property type="evidence" value="ECO:0007669"/>
    <property type="project" value="TreeGrafter"/>
</dbReference>
<reference evidence="11" key="1">
    <citation type="submission" date="2025-08" db="UniProtKB">
        <authorList>
            <consortium name="RefSeq"/>
        </authorList>
    </citation>
    <scope>IDENTIFICATION</scope>
    <source>
        <tissue evidence="11">Adult</tissue>
    </source>
</reference>
<proteinExistence type="predicted"/>
<feature type="compositionally biased region" description="Low complexity" evidence="8">
    <location>
        <begin position="1277"/>
        <end position="1289"/>
    </location>
</feature>
<feature type="region of interest" description="Disordered" evidence="8">
    <location>
        <begin position="859"/>
        <end position="956"/>
    </location>
</feature>
<comment type="subcellular location">
    <subcellularLocation>
        <location evidence="1 7">Nucleus</location>
    </subcellularLocation>
</comment>
<evidence type="ECO:0000259" key="9">
    <source>
        <dbReference type="PROSITE" id="PS50039"/>
    </source>
</evidence>
<evidence type="ECO:0000256" key="2">
    <source>
        <dbReference type="ARBA" id="ARBA00022473"/>
    </source>
</evidence>
<keyword evidence="4 7" id="KW-0238">DNA-binding</keyword>
<keyword evidence="2" id="KW-0217">Developmental protein</keyword>
<dbReference type="InterPro" id="IPR001766">
    <property type="entry name" value="Fork_head_dom"/>
</dbReference>
<feature type="region of interest" description="Disordered" evidence="8">
    <location>
        <begin position="1223"/>
        <end position="1260"/>
    </location>
</feature>
<dbReference type="SMART" id="SM00339">
    <property type="entry name" value="FH"/>
    <property type="match status" value="1"/>
</dbReference>
<keyword evidence="10" id="KW-1185">Reference proteome</keyword>
<name>A0A6I9W593_BACDO</name>
<evidence type="ECO:0000313" key="10">
    <source>
        <dbReference type="Proteomes" id="UP001652620"/>
    </source>
</evidence>
<feature type="region of interest" description="Disordered" evidence="8">
    <location>
        <begin position="58"/>
        <end position="80"/>
    </location>
</feature>
<dbReference type="InterPro" id="IPR047119">
    <property type="entry name" value="FOXN2/3-like"/>
</dbReference>